<dbReference type="PRINTS" id="PR01651">
    <property type="entry name" value="SECGEXPORT"/>
</dbReference>
<evidence type="ECO:0000256" key="5">
    <source>
        <dbReference type="ARBA" id="ARBA00022692"/>
    </source>
</evidence>
<keyword evidence="5 10" id="KW-0812">Transmembrane</keyword>
<keyword evidence="4 10" id="KW-1003">Cell membrane</keyword>
<evidence type="ECO:0000256" key="8">
    <source>
        <dbReference type="ARBA" id="ARBA00023010"/>
    </source>
</evidence>
<dbReference type="NCBIfam" id="TIGR00810">
    <property type="entry name" value="secG"/>
    <property type="match status" value="1"/>
</dbReference>
<organism evidence="11 12">
    <name type="scientific">Clostridium scatologenes</name>
    <dbReference type="NCBI Taxonomy" id="1548"/>
    <lineage>
        <taxon>Bacteria</taxon>
        <taxon>Bacillati</taxon>
        <taxon>Bacillota</taxon>
        <taxon>Clostridia</taxon>
        <taxon>Eubacteriales</taxon>
        <taxon>Clostridiaceae</taxon>
        <taxon>Clostridium</taxon>
    </lineage>
</organism>
<dbReference type="STRING" id="1548.CSCA_3823"/>
<dbReference type="HOGENOM" id="CLU_094156_6_0_9"/>
<evidence type="ECO:0000256" key="4">
    <source>
        <dbReference type="ARBA" id="ARBA00022475"/>
    </source>
</evidence>
<dbReference type="GO" id="GO:0043952">
    <property type="term" value="P:protein transport by the Sec complex"/>
    <property type="evidence" value="ECO:0007669"/>
    <property type="project" value="TreeGrafter"/>
</dbReference>
<protein>
    <recommendedName>
        <fullName evidence="10">Protein-export membrane protein SecG</fullName>
    </recommendedName>
</protein>
<keyword evidence="6 10" id="KW-0653">Protein transport</keyword>
<feature type="transmembrane region" description="Helical" evidence="10">
    <location>
        <begin position="55"/>
        <end position="77"/>
    </location>
</feature>
<keyword evidence="3 10" id="KW-0813">Transport</keyword>
<dbReference type="AlphaFoldDB" id="A0A0E3JQH8"/>
<dbReference type="Proteomes" id="UP000033115">
    <property type="component" value="Chromosome"/>
</dbReference>
<dbReference type="KEGG" id="csq:CSCA_3823"/>
<evidence type="ECO:0000313" key="11">
    <source>
        <dbReference type="EMBL" id="AKA70948.1"/>
    </source>
</evidence>
<dbReference type="PANTHER" id="PTHR34182:SF1">
    <property type="entry name" value="PROTEIN-EXPORT MEMBRANE PROTEIN SECG"/>
    <property type="match status" value="1"/>
</dbReference>
<evidence type="ECO:0000256" key="3">
    <source>
        <dbReference type="ARBA" id="ARBA00022448"/>
    </source>
</evidence>
<keyword evidence="7 10" id="KW-1133">Transmembrane helix</keyword>
<dbReference type="GO" id="GO:0015450">
    <property type="term" value="F:protein-transporting ATPase activity"/>
    <property type="evidence" value="ECO:0007669"/>
    <property type="project" value="UniProtKB-UniRule"/>
</dbReference>
<dbReference type="GO" id="GO:0065002">
    <property type="term" value="P:intracellular protein transmembrane transport"/>
    <property type="evidence" value="ECO:0007669"/>
    <property type="project" value="TreeGrafter"/>
</dbReference>
<reference evidence="11 12" key="1">
    <citation type="journal article" date="2015" name="J. Biotechnol.">
        <title>Complete genome sequence of a malodorant-producing acetogen, Clostridium scatologenes ATCC 25775(T).</title>
        <authorList>
            <person name="Zhu Z."/>
            <person name="Guo T."/>
            <person name="Zheng H."/>
            <person name="Song T."/>
            <person name="Ouyang P."/>
            <person name="Xie J."/>
        </authorList>
    </citation>
    <scope>NUCLEOTIDE SEQUENCE [LARGE SCALE GENOMIC DNA]</scope>
    <source>
        <strain evidence="11 12">ATCC 25775</strain>
    </source>
</reference>
<evidence type="ECO:0000313" key="12">
    <source>
        <dbReference type="Proteomes" id="UP000033115"/>
    </source>
</evidence>
<dbReference type="EMBL" id="CP009933">
    <property type="protein sequence ID" value="AKA70948.1"/>
    <property type="molecule type" value="Genomic_DNA"/>
</dbReference>
<feature type="transmembrane region" description="Helical" evidence="10">
    <location>
        <begin position="6"/>
        <end position="22"/>
    </location>
</feature>
<evidence type="ECO:0000256" key="2">
    <source>
        <dbReference type="ARBA" id="ARBA00008445"/>
    </source>
</evidence>
<dbReference type="InterPro" id="IPR004692">
    <property type="entry name" value="SecG"/>
</dbReference>
<dbReference type="Pfam" id="PF03840">
    <property type="entry name" value="SecG"/>
    <property type="match status" value="1"/>
</dbReference>
<keyword evidence="9 10" id="KW-0472">Membrane</keyword>
<comment type="similarity">
    <text evidence="2 10">Belongs to the SecG family.</text>
</comment>
<gene>
    <name evidence="11" type="ORF">CSCA_3823</name>
</gene>
<comment type="function">
    <text evidence="10">Involved in protein export. Participates in an early event of protein translocation.</text>
</comment>
<dbReference type="GO" id="GO:0005886">
    <property type="term" value="C:plasma membrane"/>
    <property type="evidence" value="ECO:0007669"/>
    <property type="project" value="UniProtKB-SubCell"/>
</dbReference>
<evidence type="ECO:0000256" key="7">
    <source>
        <dbReference type="ARBA" id="ARBA00022989"/>
    </source>
</evidence>
<dbReference type="RefSeq" id="WP_029159123.1">
    <property type="nucleotide sequence ID" value="NZ_CP009933.1"/>
</dbReference>
<evidence type="ECO:0000256" key="10">
    <source>
        <dbReference type="RuleBase" id="RU365087"/>
    </source>
</evidence>
<keyword evidence="12" id="KW-1185">Reference proteome</keyword>
<sequence>MRNVIMVLQIIIAIALIAVVMVQPSKTNGLSGLVAGGSSTESFYSKNKGRTSEAMLIKVTSVLAAIFAGLCIAQNLVK</sequence>
<name>A0A0E3JQH8_CLOSL</name>
<evidence type="ECO:0000256" key="1">
    <source>
        <dbReference type="ARBA" id="ARBA00004651"/>
    </source>
</evidence>
<keyword evidence="8 10" id="KW-0811">Translocation</keyword>
<comment type="subcellular location">
    <subcellularLocation>
        <location evidence="1 10">Cell membrane</location>
        <topology evidence="1 10">Multi-pass membrane protein</topology>
    </subcellularLocation>
</comment>
<evidence type="ECO:0000256" key="6">
    <source>
        <dbReference type="ARBA" id="ARBA00022927"/>
    </source>
</evidence>
<dbReference type="GO" id="GO:0009306">
    <property type="term" value="P:protein secretion"/>
    <property type="evidence" value="ECO:0007669"/>
    <property type="project" value="UniProtKB-UniRule"/>
</dbReference>
<evidence type="ECO:0000256" key="9">
    <source>
        <dbReference type="ARBA" id="ARBA00023136"/>
    </source>
</evidence>
<accession>A0A0E3JQH8</accession>
<dbReference type="PANTHER" id="PTHR34182">
    <property type="entry name" value="PROTEIN-EXPORT MEMBRANE PROTEIN SECG"/>
    <property type="match status" value="1"/>
</dbReference>
<proteinExistence type="inferred from homology"/>